<protein>
    <submittedName>
        <fullName evidence="4">Phosphodiester glycosidase family protein</fullName>
    </submittedName>
</protein>
<dbReference type="RefSeq" id="WP_269881126.1">
    <property type="nucleotide sequence ID" value="NZ_JAQAGZ010000005.1"/>
</dbReference>
<feature type="chain" id="PRO_5046940816" evidence="1">
    <location>
        <begin position="28"/>
        <end position="484"/>
    </location>
</feature>
<accession>A0ABT4Q7J2</accession>
<organism evidence="4 5">
    <name type="scientific">Paenibacillus gyeongsangnamensis</name>
    <dbReference type="NCBI Taxonomy" id="3388067"/>
    <lineage>
        <taxon>Bacteria</taxon>
        <taxon>Bacillati</taxon>
        <taxon>Bacillota</taxon>
        <taxon>Bacilli</taxon>
        <taxon>Bacillales</taxon>
        <taxon>Paenibacillaceae</taxon>
        <taxon>Paenibacillus</taxon>
    </lineage>
</organism>
<comment type="caution">
    <text evidence="4">The sequence shown here is derived from an EMBL/GenBank/DDBJ whole genome shotgun (WGS) entry which is preliminary data.</text>
</comment>
<dbReference type="EMBL" id="JAQAGZ010000005">
    <property type="protein sequence ID" value="MCZ8512680.1"/>
    <property type="molecule type" value="Genomic_DNA"/>
</dbReference>
<feature type="signal peptide" evidence="1">
    <location>
        <begin position="1"/>
        <end position="27"/>
    </location>
</feature>
<gene>
    <name evidence="4" type="ORF">O9H85_09690</name>
</gene>
<keyword evidence="1" id="KW-0732">Signal</keyword>
<evidence type="ECO:0000313" key="5">
    <source>
        <dbReference type="Proteomes" id="UP001527882"/>
    </source>
</evidence>
<dbReference type="Gene3D" id="3.30.457.10">
    <property type="entry name" value="Copper amine oxidase-like, N-terminal domain"/>
    <property type="match status" value="1"/>
</dbReference>
<sequence length="484" mass="52653">MTFRKPYRMIFAAAAVMLICFSRLASAAEPPIAHEHRQVQSNGATYTLDIIRVNLKDPTIQVKAVAANRELGSVEKFSDMLADNDAAAGINGTFFDAFTEDISYRTPYGLVMNNNDLLYSGDKETSITVSTDKEASVQRLQVNSTVRAGSWSSLLAGVDVYYGDVPHSAWLFTKDYGDDLSYPGVKIVVGPDGKVASVTAEGTAAIPAGGKVLLLSSDFTFDRTIKIVKAGDKFSVSQTVTNLDTKASVPIDQVRMAIGAGPKLVTEGRVDLDFERDRFNDPLVTERPNVRSFAGVDQEGKLVFGTVSYCTIEQMADVMVEIGMKDAINLDGGASSALYYKGRMLRAPGRLLSNALIVRQTASPQVQLQVNGQSVGNYYGYVDQDVTMVPFRVLLNRLKEEYRWDGATSSLSITKDKAKLEVSLGSRSASVNGRTVTMDAEPQIVDGHLYVPLRFVAEALGAQVDWNGDLYRANVKPSESQDAK</sequence>
<evidence type="ECO:0000259" key="3">
    <source>
        <dbReference type="Pfam" id="PF09992"/>
    </source>
</evidence>
<keyword evidence="4" id="KW-0378">Hydrolase</keyword>
<evidence type="ECO:0000256" key="1">
    <source>
        <dbReference type="SAM" id="SignalP"/>
    </source>
</evidence>
<dbReference type="Proteomes" id="UP001527882">
    <property type="component" value="Unassembled WGS sequence"/>
</dbReference>
<dbReference type="Pfam" id="PF07833">
    <property type="entry name" value="Cu_amine_oxidN1"/>
    <property type="match status" value="1"/>
</dbReference>
<evidence type="ECO:0000313" key="4">
    <source>
        <dbReference type="EMBL" id="MCZ8512680.1"/>
    </source>
</evidence>
<dbReference type="Pfam" id="PF09992">
    <property type="entry name" value="NAGPA"/>
    <property type="match status" value="1"/>
</dbReference>
<name>A0ABT4Q7J2_9BACL</name>
<dbReference type="GO" id="GO:0016798">
    <property type="term" value="F:hydrolase activity, acting on glycosyl bonds"/>
    <property type="evidence" value="ECO:0007669"/>
    <property type="project" value="UniProtKB-KW"/>
</dbReference>
<dbReference type="PANTHER" id="PTHR40446:SF2">
    <property type="entry name" value="N-ACETYLGLUCOSAMINE-1-PHOSPHODIESTER ALPHA-N-ACETYLGLUCOSAMINIDASE"/>
    <property type="match status" value="1"/>
</dbReference>
<dbReference type="PANTHER" id="PTHR40446">
    <property type="entry name" value="N-ACETYLGLUCOSAMINE-1-PHOSPHODIESTER ALPHA-N-ACETYLGLUCOSAMINIDASE"/>
    <property type="match status" value="1"/>
</dbReference>
<dbReference type="InterPro" id="IPR018711">
    <property type="entry name" value="NAGPA"/>
</dbReference>
<keyword evidence="5" id="KW-1185">Reference proteome</keyword>
<proteinExistence type="predicted"/>
<keyword evidence="4" id="KW-0326">Glycosidase</keyword>
<evidence type="ECO:0000259" key="2">
    <source>
        <dbReference type="Pfam" id="PF07833"/>
    </source>
</evidence>
<feature type="domain" description="Phosphodiester glycosidase" evidence="3">
    <location>
        <begin position="187"/>
        <end position="358"/>
    </location>
</feature>
<dbReference type="InterPro" id="IPR012854">
    <property type="entry name" value="Cu_amine_oxidase-like_N"/>
</dbReference>
<feature type="domain" description="Copper amine oxidase-like N-terminal" evidence="2">
    <location>
        <begin position="370"/>
        <end position="469"/>
    </location>
</feature>
<dbReference type="InterPro" id="IPR036582">
    <property type="entry name" value="Mao_N_sf"/>
</dbReference>
<dbReference type="SUPFAM" id="SSF55383">
    <property type="entry name" value="Copper amine oxidase, domain N"/>
    <property type="match status" value="1"/>
</dbReference>
<reference evidence="4 5" key="1">
    <citation type="submission" date="2022-12" db="EMBL/GenBank/DDBJ databases">
        <title>Draft genome sequence of Paenibacillus sp. dW9.</title>
        <authorList>
            <person name="Choi E.-W."/>
            <person name="Kim D.-U."/>
        </authorList>
    </citation>
    <scope>NUCLEOTIDE SEQUENCE [LARGE SCALE GENOMIC DNA]</scope>
    <source>
        <strain evidence="5">dW9</strain>
    </source>
</reference>